<gene>
    <name evidence="2" type="ORF">ABNW52_12210</name>
</gene>
<accession>A0ABV1M570</accession>
<evidence type="ECO:0000313" key="3">
    <source>
        <dbReference type="Proteomes" id="UP001433638"/>
    </source>
</evidence>
<evidence type="ECO:0000313" key="2">
    <source>
        <dbReference type="EMBL" id="MEQ6291376.1"/>
    </source>
</evidence>
<dbReference type="InterPro" id="IPR016181">
    <property type="entry name" value="Acyl_CoA_acyltransferase"/>
</dbReference>
<dbReference type="Proteomes" id="UP001433638">
    <property type="component" value="Unassembled WGS sequence"/>
</dbReference>
<name>A0ABV1M570_9NEIS</name>
<dbReference type="PROSITE" id="PS51186">
    <property type="entry name" value="GNAT"/>
    <property type="match status" value="1"/>
</dbReference>
<comment type="caution">
    <text evidence="2">The sequence shown here is derived from an EMBL/GenBank/DDBJ whole genome shotgun (WGS) entry which is preliminary data.</text>
</comment>
<protein>
    <submittedName>
        <fullName evidence="2">GNAT family N-acetyltransferase</fullName>
    </submittedName>
</protein>
<organism evidence="2 3">
    <name type="scientific">Vogesella oryzagri</name>
    <dbReference type="NCBI Taxonomy" id="3160864"/>
    <lineage>
        <taxon>Bacteria</taxon>
        <taxon>Pseudomonadati</taxon>
        <taxon>Pseudomonadota</taxon>
        <taxon>Betaproteobacteria</taxon>
        <taxon>Neisseriales</taxon>
        <taxon>Chromobacteriaceae</taxon>
        <taxon>Vogesella</taxon>
    </lineage>
</organism>
<dbReference type="SUPFAM" id="SSF55729">
    <property type="entry name" value="Acyl-CoA N-acyltransferases (Nat)"/>
    <property type="match status" value="1"/>
</dbReference>
<evidence type="ECO:0000259" key="1">
    <source>
        <dbReference type="PROSITE" id="PS51186"/>
    </source>
</evidence>
<dbReference type="InterPro" id="IPR000182">
    <property type="entry name" value="GNAT_dom"/>
</dbReference>
<proteinExistence type="predicted"/>
<reference evidence="2" key="1">
    <citation type="submission" date="2024-06" db="EMBL/GenBank/DDBJ databases">
        <title>Genome sequence of Vogesella sp. MAHUQ-64.</title>
        <authorList>
            <person name="Huq M.A."/>
        </authorList>
    </citation>
    <scope>NUCLEOTIDE SEQUENCE</scope>
    <source>
        <strain evidence="2">MAHUQ-64</strain>
    </source>
</reference>
<dbReference type="EMBL" id="JBEFLD010000006">
    <property type="protein sequence ID" value="MEQ6291376.1"/>
    <property type="molecule type" value="Genomic_DNA"/>
</dbReference>
<dbReference type="Gene3D" id="3.40.630.30">
    <property type="match status" value="1"/>
</dbReference>
<dbReference type="Pfam" id="PF13508">
    <property type="entry name" value="Acetyltransf_7"/>
    <property type="match status" value="1"/>
</dbReference>
<feature type="domain" description="N-acetyltransferase" evidence="1">
    <location>
        <begin position="1"/>
        <end position="141"/>
    </location>
</feature>
<sequence length="141" mass="15520">MSHSSFQFTLGADAPARAVVQAGLKAYNIEHIGDYAYQDFELYARDAAGVVVGGLFGHSGMGWLYVDYLWLDDVQRGAGLGARLMAQAEAEAARRGCVGVFLYTYSFQAPAFYHKLGFQPLGVLEDCPPGHQRHYLKKRLA</sequence>
<keyword evidence="3" id="KW-1185">Reference proteome</keyword>
<dbReference type="RefSeq" id="WP_349588150.1">
    <property type="nucleotide sequence ID" value="NZ_JBEFLD010000006.1"/>
</dbReference>